<evidence type="ECO:0000313" key="4">
    <source>
        <dbReference type="EMBL" id="WXK92315.1"/>
    </source>
</evidence>
<dbReference type="Gene3D" id="1.10.30.50">
    <property type="match status" value="1"/>
</dbReference>
<dbReference type="Proteomes" id="UP001623384">
    <property type="component" value="Chromosome"/>
</dbReference>
<gene>
    <name evidence="4" type="ORF">WHH00_14675</name>
</gene>
<dbReference type="InterPro" id="IPR003870">
    <property type="entry name" value="DUF222"/>
</dbReference>
<protein>
    <submittedName>
        <fullName evidence="4">DUF222 domain-containing protein</fullName>
    </submittedName>
</protein>
<evidence type="ECO:0000256" key="1">
    <source>
        <dbReference type="ARBA" id="ARBA00023450"/>
    </source>
</evidence>
<organism evidence="4 5">
    <name type="scientific">Pseudarthrobacter quantipunctorum</name>
    <dbReference type="NCBI Taxonomy" id="3128980"/>
    <lineage>
        <taxon>Bacteria</taxon>
        <taxon>Bacillati</taxon>
        <taxon>Actinomycetota</taxon>
        <taxon>Actinomycetes</taxon>
        <taxon>Micrococcales</taxon>
        <taxon>Micrococcaceae</taxon>
        <taxon>Pseudarthrobacter</taxon>
    </lineage>
</organism>
<name>A0ABZ2R880_9MICC</name>
<comment type="similarity">
    <text evidence="1">Belongs to the Rv1128c/1148c/1588c/1702c/1945/3466 family.</text>
</comment>
<dbReference type="EMBL" id="CP148033">
    <property type="protein sequence ID" value="WXK92315.1"/>
    <property type="molecule type" value="Genomic_DNA"/>
</dbReference>
<sequence>MIDQLRELEDLKSLAAAKQARITVAFDLSQRREQAAAGVPAKEQGAGVAAQVALARRESPARGSRLLGLAKALATEMPHALAALETGQLNEWRATRIVKETACLSAEDRCAVDEELAANTGTLSGCGDRAIIAAVRAAAYRRDPRSVAKRASHAVNERTVSLRPAPDTMARLTALLPVAQGVAAYAALTRHADTLRSSGDERSKGQIMADQLVENVTGTPGGVAGLEVQLVMTDRTLFQGDSEPARLAGYGIVPAEWARKAVRTESEANAGELNIWLRRLYTAPGTGELLAMDSKARLFPPGLRRFLQIRDDTCRTPYCDAPIRHHDHIIPRHQDGPTTSNNGQGLCEACNHTKETPGFSARPVPGPRHTVELQTPTSHTYHSTAPPPPGTAPDVAGAGPNCTDPETLPKGLPKSGQQRKHGVVVLGRVVPHRPLAAAAAAAAAPP</sequence>
<evidence type="ECO:0000256" key="2">
    <source>
        <dbReference type="SAM" id="MobiDB-lite"/>
    </source>
</evidence>
<keyword evidence="5" id="KW-1185">Reference proteome</keyword>
<proteinExistence type="inferred from homology"/>
<dbReference type="InterPro" id="IPR002711">
    <property type="entry name" value="HNH"/>
</dbReference>
<dbReference type="Pfam" id="PF01844">
    <property type="entry name" value="HNH"/>
    <property type="match status" value="1"/>
</dbReference>
<feature type="domain" description="HNH nuclease" evidence="3">
    <location>
        <begin position="302"/>
        <end position="352"/>
    </location>
</feature>
<dbReference type="Pfam" id="PF02720">
    <property type="entry name" value="DUF222"/>
    <property type="match status" value="1"/>
</dbReference>
<feature type="region of interest" description="Disordered" evidence="2">
    <location>
        <begin position="377"/>
        <end position="420"/>
    </location>
</feature>
<reference evidence="4 5" key="1">
    <citation type="submission" date="2024-03" db="EMBL/GenBank/DDBJ databases">
        <title>Rhodococcus navarretei sp. nov. and Pseudarthrobacter quantumdoti sp. nov., two new species with the ability to biosynthesize Quantum Dots isolated from soil samples at Union Glacier, Antarctica.</title>
        <authorList>
            <person name="Vargas M."/>
        </authorList>
    </citation>
    <scope>NUCLEOTIDE SEQUENCE [LARGE SCALE GENOMIC DNA]</scope>
    <source>
        <strain evidence="4 5">RC-2-3</strain>
    </source>
</reference>
<dbReference type="SMART" id="SM00507">
    <property type="entry name" value="HNHc"/>
    <property type="match status" value="1"/>
</dbReference>
<dbReference type="CDD" id="cd00085">
    <property type="entry name" value="HNHc"/>
    <property type="match status" value="1"/>
</dbReference>
<dbReference type="RefSeq" id="WP_406633906.1">
    <property type="nucleotide sequence ID" value="NZ_CP148033.1"/>
</dbReference>
<accession>A0ABZ2R880</accession>
<evidence type="ECO:0000313" key="5">
    <source>
        <dbReference type="Proteomes" id="UP001623384"/>
    </source>
</evidence>
<evidence type="ECO:0000259" key="3">
    <source>
        <dbReference type="SMART" id="SM00507"/>
    </source>
</evidence>
<dbReference type="InterPro" id="IPR003615">
    <property type="entry name" value="HNH_nuc"/>
</dbReference>